<accession>A0A7S9DZ20</accession>
<gene>
    <name evidence="2" type="ORF">IT774_05175</name>
</gene>
<dbReference type="AlphaFoldDB" id="A0A7S9DZ20"/>
<organism evidence="2 3">
    <name type="scientific">Salinimonas marina</name>
    <dbReference type="NCBI Taxonomy" id="2785918"/>
    <lineage>
        <taxon>Bacteria</taxon>
        <taxon>Pseudomonadati</taxon>
        <taxon>Pseudomonadota</taxon>
        <taxon>Gammaproteobacteria</taxon>
        <taxon>Alteromonadales</taxon>
        <taxon>Alteromonadaceae</taxon>
        <taxon>Alteromonas/Salinimonas group</taxon>
        <taxon>Salinimonas</taxon>
    </lineage>
</organism>
<dbReference type="Pfam" id="PF22262">
    <property type="entry name" value="DUF6950"/>
    <property type="match status" value="1"/>
</dbReference>
<name>A0A7S9DZ20_9ALTE</name>
<proteinExistence type="predicted"/>
<dbReference type="Proteomes" id="UP000595095">
    <property type="component" value="Chromosome"/>
</dbReference>
<dbReference type="RefSeq" id="WP_195811642.1">
    <property type="nucleotide sequence ID" value="NZ_CP064795.1"/>
</dbReference>
<dbReference type="InterPro" id="IPR053802">
    <property type="entry name" value="DUF6950"/>
</dbReference>
<sequence>MRKINWATALTRLILDNMDRPFEWGKFDCCLFAADAVQLITGQDYAAPFRGTYTTQLGAARSLKRYGAGTIQATLNAQLGPPHEVGYLSDGDLCLVETDQGDTAAIFQSNAIWTPGPTGLLPIHTPPKAVWRL</sequence>
<dbReference type="EMBL" id="CP064795">
    <property type="protein sequence ID" value="QPG06566.1"/>
    <property type="molecule type" value="Genomic_DNA"/>
</dbReference>
<keyword evidence="3" id="KW-1185">Reference proteome</keyword>
<reference evidence="2 3" key="1">
    <citation type="submission" date="2020-11" db="EMBL/GenBank/DDBJ databases">
        <title>Complete genome sequence for Salinimonas sp. strain G2-b.</title>
        <authorList>
            <person name="Park S.-J."/>
        </authorList>
    </citation>
    <scope>NUCLEOTIDE SEQUENCE [LARGE SCALE GENOMIC DNA]</scope>
    <source>
        <strain evidence="2 3">G2-b</strain>
    </source>
</reference>
<protein>
    <recommendedName>
        <fullName evidence="1">DUF6950 domain-containing protein</fullName>
    </recommendedName>
</protein>
<evidence type="ECO:0000259" key="1">
    <source>
        <dbReference type="Pfam" id="PF22262"/>
    </source>
</evidence>
<dbReference type="KEGG" id="smaa:IT774_05175"/>
<evidence type="ECO:0000313" key="2">
    <source>
        <dbReference type="EMBL" id="QPG06566.1"/>
    </source>
</evidence>
<evidence type="ECO:0000313" key="3">
    <source>
        <dbReference type="Proteomes" id="UP000595095"/>
    </source>
</evidence>
<feature type="domain" description="DUF6950" evidence="1">
    <location>
        <begin position="1"/>
        <end position="132"/>
    </location>
</feature>